<sequence length="752" mass="80977">MPEVPTTKMGEAFSMGVHFDSHGRRRVAAAIVAVAVAVALVLAYTIVSTRKATDEVIANVSEVYLGELSKQLVFHFDTGVENKFSQLETVASGLELAAPDSREQMAGYLRTQAGNDDYAFLAVRTSSGELVSADGDVRACDDDDGELPAYRDAQGRQVVLYDDMIVLVDDVEPFRCGDDMIVAAVCGFASLGVGDRLNLTLFDGFSRSIMIDRNGDCVVSDRNSGLNPGESLFSLIDERGSFVGGSAEEERIRSVLARGDTVNVPIVFDGRSEYLYFYPLGHAEWYLCTVMPYSVIEGDIGDLSGTIAANAAIVGVAVLLFVLLVFLIYYRMARRNTRLLAEEKDRAERAFAEAQQASLAKTEFLSRMSHEIRTPMNGIMGMTAIALESIGDDGKVRTCLEKVTLSSEHLLSLINDILDMSKIESGKVEIKKEPFDLSTFIGSLAAVFRAQASERDVAFAAVVEGDVPGHVVGDPLRLNQVIYNLMGNAFKFTPEGGSVTLRIERLADAGDGCIWLRFAVDDTGCGIEPEHLDKIFASFEQGGSSVARKHGGTGLGLAITKRFVELMGGRIRVASVVGHGSSFAVDVPLGRATGEPSIVEEPDAEEGAVPVGIQPEAHDFAGTHILVAEDNALNQEIAVELMTMAGASVETASTGREAVEAFAASDVGHFDLVLMDVQMPELDGYGAARAIRAMDRPDASTVVILAMTANAFTEDEERSAESGMDGHLSKPLDIRRVYATIDGFLEKRRNGR</sequence>
<dbReference type="CDD" id="cd00082">
    <property type="entry name" value="HisKA"/>
    <property type="match status" value="1"/>
</dbReference>
<comment type="catalytic activity">
    <reaction evidence="1">
        <text>ATP + protein L-histidine = ADP + protein N-phospho-L-histidine.</text>
        <dbReference type="EC" id="2.7.13.3"/>
    </reaction>
</comment>
<dbReference type="InterPro" id="IPR001789">
    <property type="entry name" value="Sig_transdc_resp-reg_receiver"/>
</dbReference>
<dbReference type="EC" id="2.7.13.3" evidence="4"/>
<keyword evidence="10" id="KW-0472">Membrane</keyword>
<evidence type="ECO:0000259" key="11">
    <source>
        <dbReference type="PROSITE" id="PS50109"/>
    </source>
</evidence>
<dbReference type="SUPFAM" id="SSF47384">
    <property type="entry name" value="Homodimeric domain of signal transducing histidine kinase"/>
    <property type="match status" value="1"/>
</dbReference>
<dbReference type="Pfam" id="PF02518">
    <property type="entry name" value="HATPase_c"/>
    <property type="match status" value="1"/>
</dbReference>
<dbReference type="InterPro" id="IPR005467">
    <property type="entry name" value="His_kinase_dom"/>
</dbReference>
<evidence type="ECO:0000256" key="2">
    <source>
        <dbReference type="ARBA" id="ARBA00004236"/>
    </source>
</evidence>
<dbReference type="Gene3D" id="1.10.287.130">
    <property type="match status" value="1"/>
</dbReference>
<evidence type="ECO:0000256" key="3">
    <source>
        <dbReference type="ARBA" id="ARBA00006402"/>
    </source>
</evidence>
<reference evidence="13 14" key="1">
    <citation type="journal article" date="2019" name="Nat. Med.">
        <title>A library of human gut bacterial isolates paired with longitudinal multiomics data enables mechanistic microbiome research.</title>
        <authorList>
            <person name="Poyet M."/>
            <person name="Groussin M."/>
            <person name="Gibbons S.M."/>
            <person name="Avila-Pacheco J."/>
            <person name="Jiang X."/>
            <person name="Kearney S.M."/>
            <person name="Perrotta A.R."/>
            <person name="Berdy B."/>
            <person name="Zhao S."/>
            <person name="Lieberman T.D."/>
            <person name="Swanson P.K."/>
            <person name="Smith M."/>
            <person name="Roesemann S."/>
            <person name="Alexander J.E."/>
            <person name="Rich S.A."/>
            <person name="Livny J."/>
            <person name="Vlamakis H."/>
            <person name="Clish C."/>
            <person name="Bullock K."/>
            <person name="Deik A."/>
            <person name="Scott J."/>
            <person name="Pierce K.A."/>
            <person name="Xavier R.J."/>
            <person name="Alm E.J."/>
        </authorList>
    </citation>
    <scope>NUCLEOTIDE SEQUENCE [LARGE SCALE GENOMIC DNA]</scope>
    <source>
        <strain evidence="13 14">BIOML-A1</strain>
    </source>
</reference>
<protein>
    <recommendedName>
        <fullName evidence="8">Circadian input-output histidine kinase CikA</fullName>
        <ecNumber evidence="4">2.7.13.3</ecNumber>
    </recommendedName>
</protein>
<dbReference type="GO" id="GO:0005886">
    <property type="term" value="C:plasma membrane"/>
    <property type="evidence" value="ECO:0007669"/>
    <property type="project" value="UniProtKB-SubCell"/>
</dbReference>
<evidence type="ECO:0000259" key="12">
    <source>
        <dbReference type="PROSITE" id="PS50110"/>
    </source>
</evidence>
<keyword evidence="5 9" id="KW-0597">Phosphoprotein</keyword>
<dbReference type="PANTHER" id="PTHR45339">
    <property type="entry name" value="HYBRID SIGNAL TRANSDUCTION HISTIDINE KINASE J"/>
    <property type="match status" value="1"/>
</dbReference>
<dbReference type="InterPro" id="IPR003661">
    <property type="entry name" value="HisK_dim/P_dom"/>
</dbReference>
<dbReference type="CDD" id="cd17546">
    <property type="entry name" value="REC_hyHK_CKI1_RcsC-like"/>
    <property type="match status" value="1"/>
</dbReference>
<dbReference type="Gene3D" id="3.30.450.20">
    <property type="entry name" value="PAS domain"/>
    <property type="match status" value="1"/>
</dbReference>
<feature type="domain" description="Histidine kinase" evidence="11">
    <location>
        <begin position="367"/>
        <end position="591"/>
    </location>
</feature>
<evidence type="ECO:0000256" key="10">
    <source>
        <dbReference type="SAM" id="Phobius"/>
    </source>
</evidence>
<dbReference type="Gene3D" id="3.40.50.2300">
    <property type="match status" value="1"/>
</dbReference>
<keyword evidence="10" id="KW-1133">Transmembrane helix</keyword>
<dbReference type="Gene3D" id="3.30.565.10">
    <property type="entry name" value="Histidine kinase-like ATPase, C-terminal domain"/>
    <property type="match status" value="1"/>
</dbReference>
<dbReference type="SMART" id="SM00388">
    <property type="entry name" value="HisKA"/>
    <property type="match status" value="1"/>
</dbReference>
<evidence type="ECO:0000256" key="5">
    <source>
        <dbReference type="ARBA" id="ARBA00022553"/>
    </source>
</evidence>
<dbReference type="InterPro" id="IPR003594">
    <property type="entry name" value="HATPase_dom"/>
</dbReference>
<keyword evidence="7" id="KW-0902">Two-component regulatory system</keyword>
<dbReference type="InterPro" id="IPR004358">
    <property type="entry name" value="Sig_transdc_His_kin-like_C"/>
</dbReference>
<dbReference type="PROSITE" id="PS50109">
    <property type="entry name" value="HIS_KIN"/>
    <property type="match status" value="1"/>
</dbReference>
<evidence type="ECO:0000256" key="1">
    <source>
        <dbReference type="ARBA" id="ARBA00000085"/>
    </source>
</evidence>
<dbReference type="SUPFAM" id="SSF55874">
    <property type="entry name" value="ATPase domain of HSP90 chaperone/DNA topoisomerase II/histidine kinase"/>
    <property type="match status" value="1"/>
</dbReference>
<dbReference type="Proteomes" id="UP000462865">
    <property type="component" value="Unassembled WGS sequence"/>
</dbReference>
<proteinExistence type="inferred from homology"/>
<evidence type="ECO:0000256" key="4">
    <source>
        <dbReference type="ARBA" id="ARBA00012438"/>
    </source>
</evidence>
<dbReference type="FunFam" id="3.30.565.10:FF:000010">
    <property type="entry name" value="Sensor histidine kinase RcsC"/>
    <property type="match status" value="1"/>
</dbReference>
<dbReference type="InterPro" id="IPR011006">
    <property type="entry name" value="CheY-like_superfamily"/>
</dbReference>
<feature type="modified residue" description="4-aspartylphosphate" evidence="9">
    <location>
        <position position="676"/>
    </location>
</feature>
<dbReference type="Pfam" id="PF00512">
    <property type="entry name" value="HisKA"/>
    <property type="match status" value="1"/>
</dbReference>
<feature type="transmembrane region" description="Helical" evidence="10">
    <location>
        <begin position="307"/>
        <end position="330"/>
    </location>
</feature>
<accession>A0A7K0ICL7</accession>
<dbReference type="PROSITE" id="PS50110">
    <property type="entry name" value="RESPONSE_REGULATORY"/>
    <property type="match status" value="1"/>
</dbReference>
<dbReference type="PANTHER" id="PTHR45339:SF3">
    <property type="entry name" value="HISTIDINE KINASE"/>
    <property type="match status" value="1"/>
</dbReference>
<keyword evidence="6" id="KW-0418">Kinase</keyword>
<evidence type="ECO:0000313" key="14">
    <source>
        <dbReference type="Proteomes" id="UP000462865"/>
    </source>
</evidence>
<feature type="transmembrane region" description="Helical" evidence="10">
    <location>
        <begin position="27"/>
        <end position="47"/>
    </location>
</feature>
<dbReference type="EMBL" id="WKZA01000057">
    <property type="protein sequence ID" value="MSA95566.1"/>
    <property type="molecule type" value="Genomic_DNA"/>
</dbReference>
<feature type="domain" description="Response regulatory" evidence="12">
    <location>
        <begin position="624"/>
        <end position="745"/>
    </location>
</feature>
<keyword evidence="6" id="KW-0808">Transferase</keyword>
<gene>
    <name evidence="13" type="ORF">GKG38_10970</name>
</gene>
<comment type="subcellular location">
    <subcellularLocation>
        <location evidence="2">Cell membrane</location>
    </subcellularLocation>
</comment>
<dbReference type="SMART" id="SM00387">
    <property type="entry name" value="HATPase_c"/>
    <property type="match status" value="1"/>
</dbReference>
<evidence type="ECO:0000256" key="9">
    <source>
        <dbReference type="PROSITE-ProRule" id="PRU00169"/>
    </source>
</evidence>
<dbReference type="Pfam" id="PF00072">
    <property type="entry name" value="Response_reg"/>
    <property type="match status" value="1"/>
</dbReference>
<name>A0A7K0ICL7_9ACTN</name>
<dbReference type="PRINTS" id="PR00344">
    <property type="entry name" value="BCTRLSENSOR"/>
</dbReference>
<keyword evidence="10" id="KW-0812">Transmembrane</keyword>
<evidence type="ECO:0000313" key="13">
    <source>
        <dbReference type="EMBL" id="MSA95566.1"/>
    </source>
</evidence>
<evidence type="ECO:0000256" key="8">
    <source>
        <dbReference type="ARBA" id="ARBA00074306"/>
    </source>
</evidence>
<evidence type="ECO:0000256" key="7">
    <source>
        <dbReference type="ARBA" id="ARBA00023012"/>
    </source>
</evidence>
<dbReference type="SMART" id="SM00448">
    <property type="entry name" value="REC"/>
    <property type="match status" value="1"/>
</dbReference>
<comment type="caution">
    <text evidence="13">The sequence shown here is derived from an EMBL/GenBank/DDBJ whole genome shotgun (WGS) entry which is preliminary data.</text>
</comment>
<dbReference type="GO" id="GO:0000155">
    <property type="term" value="F:phosphorelay sensor kinase activity"/>
    <property type="evidence" value="ECO:0007669"/>
    <property type="project" value="InterPro"/>
</dbReference>
<dbReference type="InterPro" id="IPR036097">
    <property type="entry name" value="HisK_dim/P_sf"/>
</dbReference>
<evidence type="ECO:0000256" key="6">
    <source>
        <dbReference type="ARBA" id="ARBA00022777"/>
    </source>
</evidence>
<comment type="similarity">
    <text evidence="3">In the N-terminal section; belongs to the phytochrome family.</text>
</comment>
<dbReference type="CDD" id="cd16922">
    <property type="entry name" value="HATPase_EvgS-ArcB-TorS-like"/>
    <property type="match status" value="1"/>
</dbReference>
<organism evidence="13 14">
    <name type="scientific">Gordonibacter urolithinfaciens</name>
    <dbReference type="NCBI Taxonomy" id="1335613"/>
    <lineage>
        <taxon>Bacteria</taxon>
        <taxon>Bacillati</taxon>
        <taxon>Actinomycetota</taxon>
        <taxon>Coriobacteriia</taxon>
        <taxon>Eggerthellales</taxon>
        <taxon>Eggerthellaceae</taxon>
        <taxon>Gordonibacter</taxon>
    </lineage>
</organism>
<dbReference type="AlphaFoldDB" id="A0A7K0ICL7"/>
<dbReference type="SUPFAM" id="SSF52172">
    <property type="entry name" value="CheY-like"/>
    <property type="match status" value="1"/>
</dbReference>
<dbReference type="InterPro" id="IPR036890">
    <property type="entry name" value="HATPase_C_sf"/>
</dbReference>